<dbReference type="GO" id="GO:0006817">
    <property type="term" value="P:phosphate ion transport"/>
    <property type="evidence" value="ECO:0007669"/>
    <property type="project" value="TreeGrafter"/>
</dbReference>
<dbReference type="GO" id="GO:0005886">
    <property type="term" value="C:plasma membrane"/>
    <property type="evidence" value="ECO:0007669"/>
    <property type="project" value="TreeGrafter"/>
</dbReference>
<feature type="transmembrane region" description="Helical" evidence="6">
    <location>
        <begin position="358"/>
        <end position="382"/>
    </location>
</feature>
<reference evidence="9 10" key="1">
    <citation type="journal article" date="2015" name="Nat. Commun.">
        <title>Outbred genome sequencing and CRISPR/Cas9 gene editing in butterflies.</title>
        <authorList>
            <person name="Li X."/>
            <person name="Fan D."/>
            <person name="Zhang W."/>
            <person name="Liu G."/>
            <person name="Zhang L."/>
            <person name="Zhao L."/>
            <person name="Fang X."/>
            <person name="Chen L."/>
            <person name="Dong Y."/>
            <person name="Chen Y."/>
            <person name="Ding Y."/>
            <person name="Zhao R."/>
            <person name="Feng M."/>
            <person name="Zhu Y."/>
            <person name="Feng Y."/>
            <person name="Jiang X."/>
            <person name="Zhu D."/>
            <person name="Xiang H."/>
            <person name="Feng X."/>
            <person name="Li S."/>
            <person name="Wang J."/>
            <person name="Zhang G."/>
            <person name="Kronforst M.R."/>
            <person name="Wang W."/>
        </authorList>
    </citation>
    <scope>NUCLEOTIDE SEQUENCE [LARGE SCALE GENOMIC DNA]</scope>
    <source>
        <strain evidence="9">Ya'a_city_454_Px</strain>
        <tissue evidence="9">Whole body</tissue>
    </source>
</reference>
<evidence type="ECO:0000256" key="6">
    <source>
        <dbReference type="SAM" id="Phobius"/>
    </source>
</evidence>
<keyword evidence="10" id="KW-1185">Reference proteome</keyword>
<dbReference type="PROSITE" id="PS51380">
    <property type="entry name" value="EXS"/>
    <property type="match status" value="2"/>
</dbReference>
<gene>
    <name evidence="9" type="ORF">RR46_01172</name>
</gene>
<feature type="transmembrane region" description="Helical" evidence="6">
    <location>
        <begin position="301"/>
        <end position="321"/>
    </location>
</feature>
<feature type="domain" description="EXS" evidence="7">
    <location>
        <begin position="416"/>
        <end position="515"/>
    </location>
</feature>
<organism evidence="9 10">
    <name type="scientific">Papilio xuthus</name>
    <name type="common">Asian swallowtail butterfly</name>
    <dbReference type="NCBI Taxonomy" id="66420"/>
    <lineage>
        <taxon>Eukaryota</taxon>
        <taxon>Metazoa</taxon>
        <taxon>Ecdysozoa</taxon>
        <taxon>Arthropoda</taxon>
        <taxon>Hexapoda</taxon>
        <taxon>Insecta</taxon>
        <taxon>Pterygota</taxon>
        <taxon>Neoptera</taxon>
        <taxon>Endopterygota</taxon>
        <taxon>Lepidoptera</taxon>
        <taxon>Glossata</taxon>
        <taxon>Ditrysia</taxon>
        <taxon>Papilionoidea</taxon>
        <taxon>Papilionidae</taxon>
        <taxon>Papilioninae</taxon>
        <taxon>Papilio</taxon>
    </lineage>
</organism>
<name>A0A0N1IAA6_PAPXU</name>
<keyword evidence="4 6" id="KW-1133">Transmembrane helix</keyword>
<dbReference type="GO" id="GO:0000822">
    <property type="term" value="F:inositol hexakisphosphate binding"/>
    <property type="evidence" value="ECO:0007669"/>
    <property type="project" value="TreeGrafter"/>
</dbReference>
<dbReference type="InterPro" id="IPR004342">
    <property type="entry name" value="EXS_C"/>
</dbReference>
<sequence length="769" mass="89979">MKFAEHLSAHITPEWRKQYINYEEMKAMLYTAVEEAPSAENVEPEVLSRHFANFDETFFHYCDQELKKINTFYSEKLAEATRKFATLQSELKSQFDMMKPKSGGDSKKAMPRRKVQELKLAFSEFYLSLILLQNYQNLNYTGFRKILKKHDKLLNVSNGALWRAEHVESSHFYTNKDIDRLISDTEATVTNELEGGDRQKAMKKLRVPPLGEQQSPWTTFKVGLFSGSFIVLAITVVLSALFHEGATENFKTAFRLYRGPFLLVQFIFLIGINVYGWRSSGVNHVLIFELDPRNHLSEQHLMELAAIFGVVWALSILSFIYSASLSIPPFVNPLALVIIMIVFLVNPLKVFRHEARFWFLRICGRILAAPFMPVLFADFWLADQWNSFAAAFLDFHYLVVFYIVGGDWFNVNDSFESESWFIISRALVNIVPAWTRFWQCLRRYRDSKEAFPHLVNAGKYSTTFFVVLFATLRTMYSKNYTDTYDNPFLYAWFTCQLVSSLYTYTWDVKMDWGLFSCGPSAENKFLREEIVYSPGFYTQPFRRYRDSKEAFPHLVNAGKYSTTFFVVLFATLRTMYSKNYTDTYDNPFLYAWFTCQLVSSLYTYTWDVKMDWGLFSCGPSAENKFLREEIVYSPGFYYFAIVEDFVLRFIWTVSFVLTENKLVSSETMVSILSPLEVVRRFIWNFFRLENEHLNNFGKFRAVRDISVAPLDSSDQADILRMMDHPDGVVNRLTKKKHPRKMKENDRRTLLKKESIQDLQLDLDLSTKML</sequence>
<dbReference type="GO" id="GO:0016036">
    <property type="term" value="P:cellular response to phosphate starvation"/>
    <property type="evidence" value="ECO:0007669"/>
    <property type="project" value="TreeGrafter"/>
</dbReference>
<dbReference type="Pfam" id="PF03124">
    <property type="entry name" value="EXS"/>
    <property type="match status" value="2"/>
</dbReference>
<feature type="transmembrane region" description="Helical" evidence="6">
    <location>
        <begin position="327"/>
        <end position="346"/>
    </location>
</feature>
<dbReference type="InterPro" id="IPR004331">
    <property type="entry name" value="SPX_dom"/>
</dbReference>
<proteinExistence type="inferred from homology"/>
<dbReference type="PANTHER" id="PTHR10783">
    <property type="entry name" value="XENOTROPIC AND POLYTROPIC RETROVIRUS RECEPTOR 1-RELATED"/>
    <property type="match status" value="1"/>
</dbReference>
<comment type="similarity">
    <text evidence="2">Belongs to the SYG1 (TC 2.A.94) family.</text>
</comment>
<feature type="transmembrane region" description="Helical" evidence="6">
    <location>
        <begin position="588"/>
        <end position="606"/>
    </location>
</feature>
<dbReference type="AlphaFoldDB" id="A0A0N1IAA6"/>
<dbReference type="Proteomes" id="UP000053268">
    <property type="component" value="Unassembled WGS sequence"/>
</dbReference>
<evidence type="ECO:0000313" key="10">
    <source>
        <dbReference type="Proteomes" id="UP000053268"/>
    </source>
</evidence>
<dbReference type="STRING" id="66420.A0A0N1IAA6"/>
<feature type="transmembrane region" description="Helical" evidence="6">
    <location>
        <begin position="262"/>
        <end position="280"/>
    </location>
</feature>
<feature type="domain" description="EXS" evidence="7">
    <location>
        <begin position="516"/>
        <end position="720"/>
    </location>
</feature>
<dbReference type="PANTHER" id="PTHR10783:SF127">
    <property type="entry name" value="LD30826P-RELATED"/>
    <property type="match status" value="1"/>
</dbReference>
<comment type="subcellular location">
    <subcellularLocation>
        <location evidence="1">Membrane</location>
        <topology evidence="1">Multi-pass membrane protein</topology>
    </subcellularLocation>
</comment>
<keyword evidence="3 6" id="KW-0812">Transmembrane</keyword>
<evidence type="ECO:0000259" key="8">
    <source>
        <dbReference type="PROSITE" id="PS51382"/>
    </source>
</evidence>
<evidence type="ECO:0000259" key="7">
    <source>
        <dbReference type="PROSITE" id="PS51380"/>
    </source>
</evidence>
<keyword evidence="9" id="KW-0675">Receptor</keyword>
<evidence type="ECO:0000256" key="5">
    <source>
        <dbReference type="ARBA" id="ARBA00023136"/>
    </source>
</evidence>
<evidence type="ECO:0000256" key="4">
    <source>
        <dbReference type="ARBA" id="ARBA00022989"/>
    </source>
</evidence>
<evidence type="ECO:0000313" key="9">
    <source>
        <dbReference type="EMBL" id="KPJ03822.1"/>
    </source>
</evidence>
<dbReference type="CDD" id="cd14477">
    <property type="entry name" value="SPX_XPR1_like"/>
    <property type="match status" value="1"/>
</dbReference>
<feature type="transmembrane region" description="Helical" evidence="6">
    <location>
        <begin position="488"/>
        <end position="506"/>
    </location>
</feature>
<accession>A0A0N1IAA6</accession>
<feature type="transmembrane region" description="Helical" evidence="6">
    <location>
        <begin position="457"/>
        <end position="476"/>
    </location>
</feature>
<evidence type="ECO:0000256" key="3">
    <source>
        <dbReference type="ARBA" id="ARBA00022692"/>
    </source>
</evidence>
<feature type="transmembrane region" description="Helical" evidence="6">
    <location>
        <begin position="388"/>
        <end position="408"/>
    </location>
</feature>
<dbReference type="EMBL" id="KQ459078">
    <property type="protein sequence ID" value="KPJ03822.1"/>
    <property type="molecule type" value="Genomic_DNA"/>
</dbReference>
<feature type="transmembrane region" description="Helical" evidence="6">
    <location>
        <begin position="222"/>
        <end position="242"/>
    </location>
</feature>
<dbReference type="PROSITE" id="PS51382">
    <property type="entry name" value="SPX"/>
    <property type="match status" value="1"/>
</dbReference>
<feature type="domain" description="SPX" evidence="8">
    <location>
        <begin position="1"/>
        <end position="164"/>
    </location>
</feature>
<evidence type="ECO:0000256" key="1">
    <source>
        <dbReference type="ARBA" id="ARBA00004141"/>
    </source>
</evidence>
<dbReference type="GO" id="GO:0005794">
    <property type="term" value="C:Golgi apparatus"/>
    <property type="evidence" value="ECO:0007669"/>
    <property type="project" value="TreeGrafter"/>
</dbReference>
<keyword evidence="5 6" id="KW-0472">Membrane</keyword>
<feature type="transmembrane region" description="Helical" evidence="6">
    <location>
        <begin position="557"/>
        <end position="576"/>
    </location>
</feature>
<protein>
    <submittedName>
        <fullName evidence="9">Xenotropic and polytropic retrovirus receptor 1</fullName>
    </submittedName>
</protein>
<feature type="transmembrane region" description="Helical" evidence="6">
    <location>
        <begin position="420"/>
        <end position="437"/>
    </location>
</feature>
<dbReference type="Pfam" id="PF03105">
    <property type="entry name" value="SPX"/>
    <property type="match status" value="3"/>
</dbReference>
<evidence type="ECO:0000256" key="2">
    <source>
        <dbReference type="ARBA" id="ARBA00009665"/>
    </source>
</evidence>